<dbReference type="GO" id="GO:0010230">
    <property type="term" value="P:alternative respiration"/>
    <property type="evidence" value="ECO:0007669"/>
    <property type="project" value="TreeGrafter"/>
</dbReference>
<organism evidence="13 14">
    <name type="scientific">Porphyridium purpureum</name>
    <name type="common">Red alga</name>
    <name type="synonym">Porphyridium cruentum</name>
    <dbReference type="NCBI Taxonomy" id="35688"/>
    <lineage>
        <taxon>Eukaryota</taxon>
        <taxon>Rhodophyta</taxon>
        <taxon>Bangiophyceae</taxon>
        <taxon>Porphyridiales</taxon>
        <taxon>Porphyridiaceae</taxon>
        <taxon>Porphyridium</taxon>
    </lineage>
</organism>
<keyword evidence="9" id="KW-1133">Transmembrane helix</keyword>
<reference evidence="14" key="1">
    <citation type="journal article" date="2019" name="Nat. Commun.">
        <title>Expansion of phycobilisome linker gene families in mesophilic red algae.</title>
        <authorList>
            <person name="Lee J."/>
            <person name="Kim D."/>
            <person name="Bhattacharya D."/>
            <person name="Yoon H.S."/>
        </authorList>
    </citation>
    <scope>NUCLEOTIDE SEQUENCE [LARGE SCALE GENOMIC DNA]</scope>
    <source>
        <strain evidence="14">CCMP 1328</strain>
    </source>
</reference>
<keyword evidence="10" id="KW-0560">Oxidoreductase</keyword>
<keyword evidence="11" id="KW-0408">Iron</keyword>
<keyword evidence="14" id="KW-1185">Reference proteome</keyword>
<evidence type="ECO:0000313" key="13">
    <source>
        <dbReference type="EMBL" id="KAA8493835.1"/>
    </source>
</evidence>
<evidence type="ECO:0000313" key="14">
    <source>
        <dbReference type="Proteomes" id="UP000324585"/>
    </source>
</evidence>
<comment type="caution">
    <text evidence="13">The sequence shown here is derived from an EMBL/GenBank/DDBJ whole genome shotgun (WGS) entry which is preliminary data.</text>
</comment>
<dbReference type="Proteomes" id="UP000324585">
    <property type="component" value="Unassembled WGS sequence"/>
</dbReference>
<keyword evidence="8" id="KW-0249">Electron transport</keyword>
<proteinExistence type="inferred from homology"/>
<dbReference type="GO" id="GO:0009916">
    <property type="term" value="F:alternative oxidase activity"/>
    <property type="evidence" value="ECO:0007669"/>
    <property type="project" value="InterPro"/>
</dbReference>
<evidence type="ECO:0000256" key="7">
    <source>
        <dbReference type="ARBA" id="ARBA00022723"/>
    </source>
</evidence>
<keyword evidence="12" id="KW-0472">Membrane</keyword>
<evidence type="ECO:0000256" key="2">
    <source>
        <dbReference type="ARBA" id="ARBA00004370"/>
    </source>
</evidence>
<dbReference type="PANTHER" id="PTHR31803:SF3">
    <property type="entry name" value="ALTERNATIVE OXIDASE"/>
    <property type="match status" value="1"/>
</dbReference>
<keyword evidence="5" id="KW-0679">Respiratory chain</keyword>
<evidence type="ECO:0000256" key="10">
    <source>
        <dbReference type="ARBA" id="ARBA00023002"/>
    </source>
</evidence>
<evidence type="ECO:0000256" key="8">
    <source>
        <dbReference type="ARBA" id="ARBA00022982"/>
    </source>
</evidence>
<sequence>MQGLRRLAVGGARQLAYPRMVGGRSAMAPYVQRAYMPVAHHQYVRPMASGLGNPVEKVQEQVGKVQDAFAEEKKERESILGSSTSKPKFKLGYDWVDKEAQVLIARAYNRHKALADKSQSYPPALGVEDLEKIVPPNLHRKPEGLLDHIALGTMRLLRVFTNAFFGDKYLHHATLLETVAAVPGIIASASRHLRSLRRMKRDHSWIGTLQEESENERMHLLIWLAINQPNMFERMLVIFAQGAYFSFYSLSYLFSPRFAHRLVGYLEEEAVIAYTEFLHSIDAGKMPNIPAPEIAIEYYRLAPDAKLRDVVLHVRADEIMHQMVNHHLSDKYKHKDLDSKPTFVGQDYREGQW</sequence>
<dbReference type="GO" id="GO:0046872">
    <property type="term" value="F:metal ion binding"/>
    <property type="evidence" value="ECO:0007669"/>
    <property type="project" value="UniProtKB-KW"/>
</dbReference>
<dbReference type="PANTHER" id="PTHR31803">
    <property type="entry name" value="ALTERNATIVE OXIDASE"/>
    <property type="match status" value="1"/>
</dbReference>
<evidence type="ECO:0000256" key="3">
    <source>
        <dbReference type="ARBA" id="ARBA00008388"/>
    </source>
</evidence>
<dbReference type="Pfam" id="PF01786">
    <property type="entry name" value="AOX"/>
    <property type="match status" value="1"/>
</dbReference>
<evidence type="ECO:0000256" key="1">
    <source>
        <dbReference type="ARBA" id="ARBA00001962"/>
    </source>
</evidence>
<comment type="subcellular location">
    <subcellularLocation>
        <location evidence="2">Membrane</location>
    </subcellularLocation>
</comment>
<dbReference type="OrthoDB" id="16906at2759"/>
<dbReference type="InterPro" id="IPR038659">
    <property type="entry name" value="AOX_sf"/>
</dbReference>
<dbReference type="AlphaFoldDB" id="A0A5J4YRE2"/>
<evidence type="ECO:0000256" key="4">
    <source>
        <dbReference type="ARBA" id="ARBA00022448"/>
    </source>
</evidence>
<gene>
    <name evidence="13" type="ORF">FVE85_4972</name>
</gene>
<dbReference type="EMBL" id="VRMN01000006">
    <property type="protein sequence ID" value="KAA8493835.1"/>
    <property type="molecule type" value="Genomic_DNA"/>
</dbReference>
<dbReference type="GO" id="GO:0005739">
    <property type="term" value="C:mitochondrion"/>
    <property type="evidence" value="ECO:0007669"/>
    <property type="project" value="TreeGrafter"/>
</dbReference>
<dbReference type="OMA" id="WIDEEAR"/>
<evidence type="ECO:0000256" key="6">
    <source>
        <dbReference type="ARBA" id="ARBA00022692"/>
    </source>
</evidence>
<evidence type="ECO:0000256" key="9">
    <source>
        <dbReference type="ARBA" id="ARBA00022989"/>
    </source>
</evidence>
<dbReference type="Gene3D" id="1.20.1260.140">
    <property type="entry name" value="Alternative oxidase"/>
    <property type="match status" value="1"/>
</dbReference>
<comment type="similarity">
    <text evidence="3">Belongs to the alternative oxidase family.</text>
</comment>
<keyword evidence="6" id="KW-0812">Transmembrane</keyword>
<evidence type="ECO:0000256" key="5">
    <source>
        <dbReference type="ARBA" id="ARBA00022660"/>
    </source>
</evidence>
<protein>
    <submittedName>
        <fullName evidence="13">Ubiquinol oxidase, mitochondrial</fullName>
    </submittedName>
</protein>
<accession>A0A5J4YRE2</accession>
<dbReference type="InterPro" id="IPR002680">
    <property type="entry name" value="AOX"/>
</dbReference>
<dbReference type="GO" id="GO:0016020">
    <property type="term" value="C:membrane"/>
    <property type="evidence" value="ECO:0007669"/>
    <property type="project" value="UniProtKB-SubCell"/>
</dbReference>
<name>A0A5J4YRE2_PORPP</name>
<evidence type="ECO:0000256" key="12">
    <source>
        <dbReference type="ARBA" id="ARBA00023136"/>
    </source>
</evidence>
<keyword evidence="4" id="KW-0813">Transport</keyword>
<keyword evidence="7" id="KW-0479">Metal-binding</keyword>
<evidence type="ECO:0000256" key="11">
    <source>
        <dbReference type="ARBA" id="ARBA00023004"/>
    </source>
</evidence>
<comment type="cofactor">
    <cofactor evidence="1">
        <name>Fe cation</name>
        <dbReference type="ChEBI" id="CHEBI:24875"/>
    </cofactor>
</comment>